<accession>A0AA85K8V2</accession>
<feature type="compositionally biased region" description="Polar residues" evidence="1">
    <location>
        <begin position="208"/>
        <end position="223"/>
    </location>
</feature>
<feature type="region of interest" description="Disordered" evidence="1">
    <location>
        <begin position="429"/>
        <end position="528"/>
    </location>
</feature>
<keyword evidence="3" id="KW-1185">Reference proteome</keyword>
<dbReference type="WBParaSite" id="TREG1_71480.2">
    <property type="protein sequence ID" value="TREG1_71480.2"/>
    <property type="gene ID" value="TREG1_71480"/>
</dbReference>
<name>A0AA85K8V2_TRIRE</name>
<feature type="region of interest" description="Disordered" evidence="1">
    <location>
        <begin position="208"/>
        <end position="292"/>
    </location>
</feature>
<proteinExistence type="predicted"/>
<reference evidence="4 5" key="2">
    <citation type="submission" date="2023-11" db="UniProtKB">
        <authorList>
            <consortium name="WormBaseParasite"/>
        </authorList>
    </citation>
    <scope>IDENTIFICATION</scope>
</reference>
<dbReference type="AlphaFoldDB" id="A0AA85K8V2"/>
<evidence type="ECO:0000259" key="2">
    <source>
        <dbReference type="Pfam" id="PF18658"/>
    </source>
</evidence>
<feature type="compositionally biased region" description="Polar residues" evidence="1">
    <location>
        <begin position="923"/>
        <end position="937"/>
    </location>
</feature>
<feature type="domain" description="SPIN-DOC-like zinc-finger" evidence="2">
    <location>
        <begin position="343"/>
        <end position="397"/>
    </location>
</feature>
<evidence type="ECO:0000256" key="1">
    <source>
        <dbReference type="SAM" id="MobiDB-lite"/>
    </source>
</evidence>
<evidence type="ECO:0000313" key="5">
    <source>
        <dbReference type="WBParaSite" id="TREG1_71480.2"/>
    </source>
</evidence>
<feature type="region of interest" description="Disordered" evidence="1">
    <location>
        <begin position="914"/>
        <end position="941"/>
    </location>
</feature>
<evidence type="ECO:0000313" key="3">
    <source>
        <dbReference type="Proteomes" id="UP000050795"/>
    </source>
</evidence>
<feature type="compositionally biased region" description="Polar residues" evidence="1">
    <location>
        <begin position="239"/>
        <end position="248"/>
    </location>
</feature>
<organism evidence="3 5">
    <name type="scientific">Trichobilharzia regenti</name>
    <name type="common">Nasal bird schistosome</name>
    <dbReference type="NCBI Taxonomy" id="157069"/>
    <lineage>
        <taxon>Eukaryota</taxon>
        <taxon>Metazoa</taxon>
        <taxon>Spiralia</taxon>
        <taxon>Lophotrochozoa</taxon>
        <taxon>Platyhelminthes</taxon>
        <taxon>Trematoda</taxon>
        <taxon>Digenea</taxon>
        <taxon>Strigeidida</taxon>
        <taxon>Schistosomatoidea</taxon>
        <taxon>Schistosomatidae</taxon>
        <taxon>Trichobilharzia</taxon>
    </lineage>
</organism>
<sequence>MFINHDVCNLSSDSNLLSAQSNEQLLMAINKLGCSWSSSNIDSSNCNSCNNYNSSCFTPWLSSTTMPYDRPYRLPETDRLEDMQLLQSVKKLNVLQDNALDNKTSNPLDYSLHSQINEHHSSAFTTLISPSLPQTKHNFSRIPNIRENNDCDLSFPWTLNYDVESKNCMSNIEANSGRSLKRKYSESSSNITRKYSQKYMRSEFNKTVVSTDDNNNGKDTVNKNTISNSSQLNNSNHSPTSEITNSASPMIKNFADKSLNSSGRKKFKSDKDIQLNNTKSMNTPTSSTAVPSSMIANTGINCSSDVSINDSDNKSGNKSGTVTTAAYKYLTWREKDRRRRFREEWKHLWLVIPHGLYEVMCLVCHKVMTQRKLDTIKRHTVRRHAELLKMPESDRQELFDQLFKQHNNNNNMLGESNTNSLTNEIGKIHQKSSDTCKSNSKKSSRSTSNIQGSNEASNNLSNYAPRWSNNKMTETTSVTNLSRSNSIPSKYTPSHYVPHKRDFCSKSSQISDTTPEYTRNFFTNKGRSPSKIPIEEMIDEILNKIPVNLRKQWQDHLELTENIPTNQFLDYKNPLDNSIYSNSYQKEIVNRHQFTPESSVPSTIISSPISSKISPIQCSSHLPISYITPHISKLENSSKSFPTTNFRQRGLSTQSSPIPLFLSPNIHNLDDISNFEKINPNVNKNIKNRNTDRNNFTANFNLNSTAQEISSSSSKSIHNNSVLLCSDSQCNSITNHFIDDFQKTVQNKPSESLLNRVDFSLNQTSAPQTSVFSNITGTTESQTLMLASWFTTLMNAAKTSNQPTTYEKTSPDLFKPIWNNLSSMEKPSPLRQQFPNSELFNANPCDSYSILQQASYLNPCTDSKVNSEGKETINSCKKSSDSQTSVNSDLNKFTISSLLSTNSRETTKSIATLNKESSHHQSDISNKQKTSICSNNTRSDDQHDDICKMSKLKSISDYFESLFYGFNEKKHECSPHILDQIRAYKLNIDLLTKFLTKQINGHYDFTEIRDSFNFEELEAKIRQHGANEFQAESQKTLKLPHIQQSQDLGTVEDCMRIYYSEIFRNQFNDLQMNYDSNHQPPAAGCILVEGENNFRPKN</sequence>
<reference evidence="3" key="1">
    <citation type="submission" date="2022-06" db="EMBL/GenBank/DDBJ databases">
        <authorList>
            <person name="Berger JAMES D."/>
            <person name="Berger JAMES D."/>
        </authorList>
    </citation>
    <scope>NUCLEOTIDE SEQUENCE [LARGE SCALE GENOMIC DNA]</scope>
</reference>
<dbReference type="Pfam" id="PF18658">
    <property type="entry name" value="zf-C2H2_12"/>
    <property type="match status" value="1"/>
</dbReference>
<dbReference type="Proteomes" id="UP000050795">
    <property type="component" value="Unassembled WGS sequence"/>
</dbReference>
<dbReference type="InterPro" id="IPR040647">
    <property type="entry name" value="SPIN-DOC_Znf-C2H2"/>
</dbReference>
<feature type="compositionally biased region" description="Polar residues" evidence="1">
    <location>
        <begin position="450"/>
        <end position="492"/>
    </location>
</feature>
<protein>
    <recommendedName>
        <fullName evidence="2">SPIN-DOC-like zinc-finger domain-containing protein</fullName>
    </recommendedName>
</protein>
<feature type="compositionally biased region" description="Polar residues" evidence="1">
    <location>
        <begin position="274"/>
        <end position="292"/>
    </location>
</feature>
<evidence type="ECO:0000313" key="4">
    <source>
        <dbReference type="WBParaSite" id="TREG1_71480.1"/>
    </source>
</evidence>
<feature type="compositionally biased region" description="Low complexity" evidence="1">
    <location>
        <begin position="224"/>
        <end position="238"/>
    </location>
</feature>
<dbReference type="WBParaSite" id="TREG1_71480.1">
    <property type="protein sequence ID" value="TREG1_71480.1"/>
    <property type="gene ID" value="TREG1_71480"/>
</dbReference>
<feature type="compositionally biased region" description="Polar residues" evidence="1">
    <location>
        <begin position="505"/>
        <end position="527"/>
    </location>
</feature>